<dbReference type="GO" id="GO:0004197">
    <property type="term" value="F:cysteine-type endopeptidase activity"/>
    <property type="evidence" value="ECO:0007669"/>
    <property type="project" value="InterPro"/>
</dbReference>
<keyword evidence="5" id="KW-0645">Protease</keyword>
<organism evidence="14 15">
    <name type="scientific">Mycena chlorophos</name>
    <name type="common">Agaric fungus</name>
    <name type="synonym">Agaricus chlorophos</name>
    <dbReference type="NCBI Taxonomy" id="658473"/>
    <lineage>
        <taxon>Eukaryota</taxon>
        <taxon>Fungi</taxon>
        <taxon>Dikarya</taxon>
        <taxon>Basidiomycota</taxon>
        <taxon>Agaricomycotina</taxon>
        <taxon>Agaricomycetes</taxon>
        <taxon>Agaricomycetidae</taxon>
        <taxon>Agaricales</taxon>
        <taxon>Marasmiineae</taxon>
        <taxon>Mycenaceae</taxon>
        <taxon>Mycena</taxon>
    </lineage>
</organism>
<dbReference type="SUPFAM" id="SSF143791">
    <property type="entry name" value="DUSP-like"/>
    <property type="match status" value="1"/>
</dbReference>
<evidence type="ECO:0000259" key="11">
    <source>
        <dbReference type="PROSITE" id="PS50053"/>
    </source>
</evidence>
<dbReference type="InterPro" id="IPR006615">
    <property type="entry name" value="Pept_C19_DUSP"/>
</dbReference>
<dbReference type="InterPro" id="IPR044743">
    <property type="entry name" value="Ubl_USP48"/>
</dbReference>
<evidence type="ECO:0000256" key="7">
    <source>
        <dbReference type="ARBA" id="ARBA00022801"/>
    </source>
</evidence>
<dbReference type="InterPro" id="IPR018200">
    <property type="entry name" value="USP_CS"/>
</dbReference>
<feature type="domain" description="DUSP" evidence="13">
    <location>
        <begin position="786"/>
        <end position="894"/>
    </location>
</feature>
<keyword evidence="15" id="KW-1185">Reference proteome</keyword>
<evidence type="ECO:0000313" key="15">
    <source>
        <dbReference type="Proteomes" id="UP000613580"/>
    </source>
</evidence>
<dbReference type="GO" id="GO:0005634">
    <property type="term" value="C:nucleus"/>
    <property type="evidence" value="ECO:0007669"/>
    <property type="project" value="UniProtKB-SubCell"/>
</dbReference>
<dbReference type="AlphaFoldDB" id="A0A8H6TQ24"/>
<dbReference type="SUPFAM" id="SSF54001">
    <property type="entry name" value="Cysteine proteinases"/>
    <property type="match status" value="1"/>
</dbReference>
<dbReference type="InterPro" id="IPR035927">
    <property type="entry name" value="DUSP-like_sf"/>
</dbReference>
<sequence>MKRKRDASPQGLNAGEVLQRSSHAISSTSWGWVLSEAENVSEITNDHLLATCGMSPRNTHRFCRNKYSTRPRKETRPDPDDVIVISDDDDDDSQCTKRSCRSNPNCVNYVGQKPWESESAAREMFMEVASLGHDPSEDERHKGVPVGLKNLGATCYANASLQVWFRDIAFRRGVFDCESTEEKFEESPIFQLQVTFAALQCTTQNVFNPEKLVEALELKTTEQQDAQEFSKLFLEHLDAQFQKQSKPALKTLITDQFQGKQVYGTLCSKCQTKSERDTGFLELEISFKNNTKLEDNIANLLREESLSGDNQYFCSNCDGLQDATRYTELASLPPVMHFSLQRFSYNFSTEERVKSKNAIVFPKTLDMSPFLGKAEERNAAATNKSDANVYELRGVLLHKGKSAYHGHYEAQIFDAASSSWFQFNDETVTKIKKLGDKVPTKETVIDIEEEDKKKAPGKEQRENARKRQRVEDSDDELLAKSVEAPASLDPESRISSKDAYMLIYTRKEVCPSPPIPQPPVRALGIVEDLNATHKRACENYAAKEKQANATFQETRRKVQDICRTWRVTGPQEKDFVIVSESALDDFLGEAVIKAATTESETPHKLDMEDIICIHGRYDHHKAAAMKRITRKAYEQIKSLNCAFSHELTSNDVCRECVEETFRTKLYAKQHPKLVGEFDDLPPIASNETAFWISKPWLRDWRLQKPKMTEDGADPSPDSKGYMAHVKCEHGGLALNSTNRCKISAKGVELLQRLYPTWEPLSDDLDECIVCDEIKNASSEERSKNRRLAEEEKASLQPLFDDTSSYQGFLEDAPCALIPSDFLNAWRYWLNKPTERPRPETIDNEPFFCEHRLLAFDPNCEADVDGILTAIRRSDWDELEGLYLGGPLIAVQKSKGSFEHPIKVCIGCREQRKTDWSSTEITIRCEPKEGRRRKTAASFYGPASRQSTRLRQAKENAERTKMQVTKTTTVKDIKVHVQKQLKIATICQRLFYQGKELDDNAATVASLNIYAQSILELKQENEVYEISDSEDVPAKRRRTEEAAGFGGTLLGRSNHRSSSPPTPPPQPKVKTCHTCTFDNEQADATECEMCGTSFGSS</sequence>
<dbReference type="SMART" id="SM00213">
    <property type="entry name" value="UBQ"/>
    <property type="match status" value="1"/>
</dbReference>
<feature type="compositionally biased region" description="Basic and acidic residues" evidence="10">
    <location>
        <begin position="448"/>
        <end position="471"/>
    </location>
</feature>
<evidence type="ECO:0000256" key="3">
    <source>
        <dbReference type="ARBA" id="ARBA00009085"/>
    </source>
</evidence>
<feature type="region of interest" description="Disordered" evidence="10">
    <location>
        <begin position="1027"/>
        <end position="1069"/>
    </location>
</feature>
<comment type="subcellular location">
    <subcellularLocation>
        <location evidence="2">Nucleus</location>
    </subcellularLocation>
</comment>
<evidence type="ECO:0000259" key="13">
    <source>
        <dbReference type="PROSITE" id="PS51283"/>
    </source>
</evidence>
<dbReference type="Gene3D" id="3.10.20.90">
    <property type="entry name" value="Phosphatidylinositol 3-kinase Catalytic Subunit, Chain A, domain 1"/>
    <property type="match status" value="1"/>
</dbReference>
<keyword evidence="8" id="KW-0788">Thiol protease</keyword>
<dbReference type="CDD" id="cd01795">
    <property type="entry name" value="Ubl_USP48"/>
    <property type="match status" value="1"/>
</dbReference>
<evidence type="ECO:0000259" key="12">
    <source>
        <dbReference type="PROSITE" id="PS50235"/>
    </source>
</evidence>
<dbReference type="GO" id="GO:0005829">
    <property type="term" value="C:cytosol"/>
    <property type="evidence" value="ECO:0007669"/>
    <property type="project" value="TreeGrafter"/>
</dbReference>
<evidence type="ECO:0000256" key="2">
    <source>
        <dbReference type="ARBA" id="ARBA00004123"/>
    </source>
</evidence>
<comment type="caution">
    <text evidence="14">The sequence shown here is derived from an EMBL/GenBank/DDBJ whole genome shotgun (WGS) entry which is preliminary data.</text>
</comment>
<evidence type="ECO:0000256" key="10">
    <source>
        <dbReference type="SAM" id="MobiDB-lite"/>
    </source>
</evidence>
<dbReference type="GO" id="GO:0006508">
    <property type="term" value="P:proteolysis"/>
    <property type="evidence" value="ECO:0007669"/>
    <property type="project" value="UniProtKB-KW"/>
</dbReference>
<keyword evidence="6" id="KW-0833">Ubl conjugation pathway</keyword>
<feature type="compositionally biased region" description="Basic and acidic residues" evidence="10">
    <location>
        <begin position="1031"/>
        <end position="1040"/>
    </location>
</feature>
<feature type="domain" description="Ubiquitin-like" evidence="11">
    <location>
        <begin position="945"/>
        <end position="1016"/>
    </location>
</feature>
<dbReference type="Gene3D" id="3.90.70.10">
    <property type="entry name" value="Cysteine proteinases"/>
    <property type="match status" value="1"/>
</dbReference>
<evidence type="ECO:0000313" key="14">
    <source>
        <dbReference type="EMBL" id="KAF7323150.1"/>
    </source>
</evidence>
<dbReference type="InterPro" id="IPR000626">
    <property type="entry name" value="Ubiquitin-like_dom"/>
</dbReference>
<accession>A0A8H6TQ24</accession>
<dbReference type="Pfam" id="PF00443">
    <property type="entry name" value="UCH"/>
    <property type="match status" value="1"/>
</dbReference>
<dbReference type="Proteomes" id="UP000613580">
    <property type="component" value="Unassembled WGS sequence"/>
</dbReference>
<dbReference type="InterPro" id="IPR029071">
    <property type="entry name" value="Ubiquitin-like_domsf"/>
</dbReference>
<comment type="similarity">
    <text evidence="3">Belongs to the peptidase C19 family.</text>
</comment>
<dbReference type="EMBL" id="JACAZE010000001">
    <property type="protein sequence ID" value="KAF7323150.1"/>
    <property type="molecule type" value="Genomic_DNA"/>
</dbReference>
<dbReference type="PROSITE" id="PS00972">
    <property type="entry name" value="USP_1"/>
    <property type="match status" value="1"/>
</dbReference>
<evidence type="ECO:0000256" key="8">
    <source>
        <dbReference type="ARBA" id="ARBA00022807"/>
    </source>
</evidence>
<evidence type="ECO:0000256" key="5">
    <source>
        <dbReference type="ARBA" id="ARBA00022670"/>
    </source>
</evidence>
<reference evidence="14" key="1">
    <citation type="submission" date="2020-05" db="EMBL/GenBank/DDBJ databases">
        <title>Mycena genomes resolve the evolution of fungal bioluminescence.</title>
        <authorList>
            <person name="Tsai I.J."/>
        </authorList>
    </citation>
    <scope>NUCLEOTIDE SEQUENCE</scope>
    <source>
        <strain evidence="14">110903Hualien_Pintung</strain>
    </source>
</reference>
<dbReference type="InterPro" id="IPR038765">
    <property type="entry name" value="Papain-like_cys_pep_sf"/>
</dbReference>
<dbReference type="PANTHER" id="PTHR24006">
    <property type="entry name" value="UBIQUITIN CARBOXYL-TERMINAL HYDROLASE"/>
    <property type="match status" value="1"/>
</dbReference>
<evidence type="ECO:0000256" key="4">
    <source>
        <dbReference type="ARBA" id="ARBA00012759"/>
    </source>
</evidence>
<dbReference type="SUPFAM" id="SSF54236">
    <property type="entry name" value="Ubiquitin-like"/>
    <property type="match status" value="1"/>
</dbReference>
<proteinExistence type="inferred from homology"/>
<feature type="region of interest" description="Disordered" evidence="10">
    <location>
        <begin position="448"/>
        <end position="491"/>
    </location>
</feature>
<dbReference type="EC" id="3.4.19.12" evidence="4"/>
<keyword evidence="9" id="KW-0539">Nucleus</keyword>
<comment type="catalytic activity">
    <reaction evidence="1">
        <text>Thiol-dependent hydrolysis of ester, thioester, amide, peptide and isopeptide bonds formed by the C-terminal Gly of ubiquitin (a 76-residue protein attached to proteins as an intracellular targeting signal).</text>
        <dbReference type="EC" id="3.4.19.12"/>
    </reaction>
</comment>
<evidence type="ECO:0000256" key="6">
    <source>
        <dbReference type="ARBA" id="ARBA00022786"/>
    </source>
</evidence>
<evidence type="ECO:0000256" key="1">
    <source>
        <dbReference type="ARBA" id="ARBA00000707"/>
    </source>
</evidence>
<name>A0A8H6TQ24_MYCCL</name>
<dbReference type="PROSITE" id="PS00973">
    <property type="entry name" value="USP_2"/>
    <property type="match status" value="1"/>
</dbReference>
<dbReference type="GO" id="GO:0016579">
    <property type="term" value="P:protein deubiquitination"/>
    <property type="evidence" value="ECO:0007669"/>
    <property type="project" value="InterPro"/>
</dbReference>
<dbReference type="Pfam" id="PF00240">
    <property type="entry name" value="ubiquitin"/>
    <property type="match status" value="1"/>
</dbReference>
<dbReference type="InterPro" id="IPR001394">
    <property type="entry name" value="Peptidase_C19_UCH"/>
</dbReference>
<dbReference type="PANTHER" id="PTHR24006:SF722">
    <property type="entry name" value="UBIQUITIN CARBOXYL-TERMINAL HYDROLASE 48"/>
    <property type="match status" value="1"/>
</dbReference>
<dbReference type="InterPro" id="IPR050164">
    <property type="entry name" value="Peptidase_C19"/>
</dbReference>
<evidence type="ECO:0000256" key="9">
    <source>
        <dbReference type="ARBA" id="ARBA00023242"/>
    </source>
</evidence>
<dbReference type="GO" id="GO:0004843">
    <property type="term" value="F:cysteine-type deubiquitinase activity"/>
    <property type="evidence" value="ECO:0007669"/>
    <property type="project" value="UniProtKB-EC"/>
</dbReference>
<feature type="domain" description="USP" evidence="12">
    <location>
        <begin position="146"/>
        <end position="451"/>
    </location>
</feature>
<dbReference type="OrthoDB" id="289038at2759"/>
<keyword evidence="7" id="KW-0378">Hydrolase</keyword>
<dbReference type="PROSITE" id="PS51283">
    <property type="entry name" value="DUSP"/>
    <property type="match status" value="1"/>
</dbReference>
<dbReference type="PROSITE" id="PS50053">
    <property type="entry name" value="UBIQUITIN_2"/>
    <property type="match status" value="1"/>
</dbReference>
<gene>
    <name evidence="14" type="ORF">HMN09_00095300</name>
</gene>
<protein>
    <recommendedName>
        <fullName evidence="4">ubiquitinyl hydrolase 1</fullName>
        <ecNumber evidence="4">3.4.19.12</ecNumber>
    </recommendedName>
</protein>
<dbReference type="InterPro" id="IPR028889">
    <property type="entry name" value="USP"/>
</dbReference>
<dbReference type="PROSITE" id="PS50235">
    <property type="entry name" value="USP_3"/>
    <property type="match status" value="1"/>
</dbReference>